<dbReference type="NCBIfam" id="TIGR00231">
    <property type="entry name" value="small_GTP"/>
    <property type="match status" value="1"/>
</dbReference>
<dbReference type="SMART" id="SM00176">
    <property type="entry name" value="RAN"/>
    <property type="match status" value="1"/>
</dbReference>
<dbReference type="Gene3D" id="3.40.50.300">
    <property type="entry name" value="P-loop containing nucleotide triphosphate hydrolases"/>
    <property type="match status" value="1"/>
</dbReference>
<dbReference type="AlphaFoldDB" id="A0AAD5TGM2"/>
<keyword evidence="1" id="KW-0547">Nucleotide-binding</keyword>
<dbReference type="InterPro" id="IPR001806">
    <property type="entry name" value="Small_GTPase"/>
</dbReference>
<dbReference type="Pfam" id="PF00071">
    <property type="entry name" value="Ras"/>
    <property type="match status" value="1"/>
</dbReference>
<feature type="compositionally biased region" description="Low complexity" evidence="3">
    <location>
        <begin position="18"/>
        <end position="27"/>
    </location>
</feature>
<evidence type="ECO:0000256" key="1">
    <source>
        <dbReference type="ARBA" id="ARBA00022741"/>
    </source>
</evidence>
<dbReference type="SMART" id="SM00177">
    <property type="entry name" value="ARF"/>
    <property type="match status" value="1"/>
</dbReference>
<dbReference type="PROSITE" id="PS51420">
    <property type="entry name" value="RHO"/>
    <property type="match status" value="1"/>
</dbReference>
<dbReference type="SMART" id="SM00175">
    <property type="entry name" value="RAB"/>
    <property type="match status" value="1"/>
</dbReference>
<evidence type="ECO:0000313" key="4">
    <source>
        <dbReference type="EMBL" id="KAJ3173453.1"/>
    </source>
</evidence>
<keyword evidence="2" id="KW-0342">GTP-binding</keyword>
<dbReference type="PROSITE" id="PS51421">
    <property type="entry name" value="RAS"/>
    <property type="match status" value="1"/>
</dbReference>
<dbReference type="FunFam" id="3.40.50.300:FF:001918">
    <property type="entry name" value="Small GTP-binding protein Rab18"/>
    <property type="match status" value="1"/>
</dbReference>
<evidence type="ECO:0000256" key="2">
    <source>
        <dbReference type="ARBA" id="ARBA00023134"/>
    </source>
</evidence>
<dbReference type="SUPFAM" id="SSF52540">
    <property type="entry name" value="P-loop containing nucleoside triphosphate hydrolases"/>
    <property type="match status" value="1"/>
</dbReference>
<name>A0AAD5TGM2_9FUNG</name>
<dbReference type="Proteomes" id="UP001212152">
    <property type="component" value="Unassembled WGS sequence"/>
</dbReference>
<evidence type="ECO:0000313" key="5">
    <source>
        <dbReference type="Proteomes" id="UP001212152"/>
    </source>
</evidence>
<comment type="caution">
    <text evidence="4">The sequence shown here is derived from an EMBL/GenBank/DDBJ whole genome shotgun (WGS) entry which is preliminary data.</text>
</comment>
<proteinExistence type="predicted"/>
<dbReference type="InterPro" id="IPR005225">
    <property type="entry name" value="Small_GTP-bd"/>
</dbReference>
<dbReference type="EMBL" id="JADGJQ010000070">
    <property type="protein sequence ID" value="KAJ3173453.1"/>
    <property type="molecule type" value="Genomic_DNA"/>
</dbReference>
<dbReference type="GO" id="GO:0003924">
    <property type="term" value="F:GTPase activity"/>
    <property type="evidence" value="ECO:0007669"/>
    <property type="project" value="InterPro"/>
</dbReference>
<dbReference type="PRINTS" id="PR00449">
    <property type="entry name" value="RASTRNSFRMNG"/>
</dbReference>
<keyword evidence="5" id="KW-1185">Reference proteome</keyword>
<reference evidence="4" key="1">
    <citation type="submission" date="2020-05" db="EMBL/GenBank/DDBJ databases">
        <title>Phylogenomic resolution of chytrid fungi.</title>
        <authorList>
            <person name="Stajich J.E."/>
            <person name="Amses K."/>
            <person name="Simmons R."/>
            <person name="Seto K."/>
            <person name="Myers J."/>
            <person name="Bonds A."/>
            <person name="Quandt C.A."/>
            <person name="Barry K."/>
            <person name="Liu P."/>
            <person name="Grigoriev I."/>
            <person name="Longcore J.E."/>
            <person name="James T.Y."/>
        </authorList>
    </citation>
    <scope>NUCLEOTIDE SEQUENCE</scope>
    <source>
        <strain evidence="4">JEL0379</strain>
    </source>
</reference>
<evidence type="ECO:0008006" key="6">
    <source>
        <dbReference type="Google" id="ProtNLM"/>
    </source>
</evidence>
<dbReference type="SMART" id="SM00174">
    <property type="entry name" value="RHO"/>
    <property type="match status" value="1"/>
</dbReference>
<dbReference type="InterPro" id="IPR050227">
    <property type="entry name" value="Rab"/>
</dbReference>
<dbReference type="PANTHER" id="PTHR47977">
    <property type="entry name" value="RAS-RELATED PROTEIN RAB"/>
    <property type="match status" value="1"/>
</dbReference>
<dbReference type="GO" id="GO:0005525">
    <property type="term" value="F:GTP binding"/>
    <property type="evidence" value="ECO:0007669"/>
    <property type="project" value="UniProtKB-KW"/>
</dbReference>
<protein>
    <recommendedName>
        <fullName evidence="6">Ras-domain-containing protein</fullName>
    </recommendedName>
</protein>
<sequence>MPALPPPTLAGAQALDDSPSASSSSFSSPAPAAAAAAASPTAAATSANATAAEITATFKLLLIGDSGTGKSSLLLRFTDDTWLQPDEVSATIGVDFKVKVVDVEDKRYKLTIWDTAGQERFRTLTSSYYRGAQGVILVYDVSNRQTFEHLQLWFTELDTYSSSRDLIKIIVGNKCDKDTSGVREVSRKDGEAFARRMGTLFIETSAKTKTGVRDAFIEVVRKIAETPSLWQKQQGPRPGAVQLGSEEETDSSGVCAC</sequence>
<accession>A0AAD5TGM2</accession>
<gene>
    <name evidence="4" type="ORF">HDU87_007614</name>
</gene>
<organism evidence="4 5">
    <name type="scientific">Geranomyces variabilis</name>
    <dbReference type="NCBI Taxonomy" id="109894"/>
    <lineage>
        <taxon>Eukaryota</taxon>
        <taxon>Fungi</taxon>
        <taxon>Fungi incertae sedis</taxon>
        <taxon>Chytridiomycota</taxon>
        <taxon>Chytridiomycota incertae sedis</taxon>
        <taxon>Chytridiomycetes</taxon>
        <taxon>Spizellomycetales</taxon>
        <taxon>Powellomycetaceae</taxon>
        <taxon>Geranomyces</taxon>
    </lineage>
</organism>
<dbReference type="PROSITE" id="PS51419">
    <property type="entry name" value="RAB"/>
    <property type="match status" value="1"/>
</dbReference>
<feature type="region of interest" description="Disordered" evidence="3">
    <location>
        <begin position="231"/>
        <end position="253"/>
    </location>
</feature>
<dbReference type="InterPro" id="IPR027417">
    <property type="entry name" value="P-loop_NTPase"/>
</dbReference>
<feature type="region of interest" description="Disordered" evidence="3">
    <location>
        <begin position="1"/>
        <end position="27"/>
    </location>
</feature>
<evidence type="ECO:0000256" key="3">
    <source>
        <dbReference type="SAM" id="MobiDB-lite"/>
    </source>
</evidence>
<dbReference type="SMART" id="SM00173">
    <property type="entry name" value="RAS"/>
    <property type="match status" value="1"/>
</dbReference>